<evidence type="ECO:0000256" key="3">
    <source>
        <dbReference type="ARBA" id="ARBA00022475"/>
    </source>
</evidence>
<evidence type="ECO:0000256" key="5">
    <source>
        <dbReference type="ARBA" id="ARBA00022989"/>
    </source>
</evidence>
<keyword evidence="6 7" id="KW-0472">Membrane</keyword>
<dbReference type="PANTHER" id="PTHR43005:SF1">
    <property type="entry name" value="SPERMIDINE_PUTRESCINE TRANSPORT SYSTEM PERMEASE PROTEIN"/>
    <property type="match status" value="1"/>
</dbReference>
<feature type="transmembrane region" description="Helical" evidence="7">
    <location>
        <begin position="114"/>
        <end position="134"/>
    </location>
</feature>
<dbReference type="AlphaFoldDB" id="A0A1H6RJW9"/>
<dbReference type="CDD" id="cd06261">
    <property type="entry name" value="TM_PBP2"/>
    <property type="match status" value="1"/>
</dbReference>
<feature type="transmembrane region" description="Helical" evidence="7">
    <location>
        <begin position="82"/>
        <end position="102"/>
    </location>
</feature>
<evidence type="ECO:0000259" key="8">
    <source>
        <dbReference type="PROSITE" id="PS50928"/>
    </source>
</evidence>
<protein>
    <submittedName>
        <fullName evidence="9">Carbohydrate ABC transporter membrane protein 1, CUT1 family (TC 3.A.1.1.-)</fullName>
    </submittedName>
</protein>
<dbReference type="GO" id="GO:0055085">
    <property type="term" value="P:transmembrane transport"/>
    <property type="evidence" value="ECO:0007669"/>
    <property type="project" value="InterPro"/>
</dbReference>
<dbReference type="PROSITE" id="PS50928">
    <property type="entry name" value="ABC_TM1"/>
    <property type="match status" value="1"/>
</dbReference>
<dbReference type="Proteomes" id="UP000198564">
    <property type="component" value="Unassembled WGS sequence"/>
</dbReference>
<keyword evidence="5 7" id="KW-1133">Transmembrane helix</keyword>
<gene>
    <name evidence="9" type="ORF">SAMN04488113_102137</name>
</gene>
<feature type="transmembrane region" description="Helical" evidence="7">
    <location>
        <begin position="21"/>
        <end position="44"/>
    </location>
</feature>
<feature type="transmembrane region" description="Helical" evidence="7">
    <location>
        <begin position="226"/>
        <end position="249"/>
    </location>
</feature>
<dbReference type="GO" id="GO:0005886">
    <property type="term" value="C:plasma membrane"/>
    <property type="evidence" value="ECO:0007669"/>
    <property type="project" value="UniProtKB-SubCell"/>
</dbReference>
<dbReference type="InterPro" id="IPR000515">
    <property type="entry name" value="MetI-like"/>
</dbReference>
<reference evidence="10" key="1">
    <citation type="submission" date="2016-10" db="EMBL/GenBank/DDBJ databases">
        <authorList>
            <person name="Varghese N."/>
            <person name="Submissions S."/>
        </authorList>
    </citation>
    <scope>NUCLEOTIDE SEQUENCE [LARGE SCALE GENOMIC DNA]</scope>
    <source>
        <strain evidence="10">DSM 25751</strain>
    </source>
</reference>
<dbReference type="SUPFAM" id="SSF160964">
    <property type="entry name" value="MalF N-terminal region-like"/>
    <property type="match status" value="1"/>
</dbReference>
<accession>A0A1H6RJW9</accession>
<evidence type="ECO:0000256" key="2">
    <source>
        <dbReference type="ARBA" id="ARBA00022448"/>
    </source>
</evidence>
<evidence type="ECO:0000256" key="6">
    <source>
        <dbReference type="ARBA" id="ARBA00023136"/>
    </source>
</evidence>
<dbReference type="InterPro" id="IPR035906">
    <property type="entry name" value="MetI-like_sf"/>
</dbReference>
<keyword evidence="4 7" id="KW-0812">Transmembrane</keyword>
<feature type="transmembrane region" description="Helical" evidence="7">
    <location>
        <begin position="269"/>
        <end position="289"/>
    </location>
</feature>
<dbReference type="RefSeq" id="WP_091632418.1">
    <property type="nucleotide sequence ID" value="NZ_FNYW01000002.1"/>
</dbReference>
<dbReference type="OrthoDB" id="2168559at2"/>
<evidence type="ECO:0000313" key="10">
    <source>
        <dbReference type="Proteomes" id="UP000198564"/>
    </source>
</evidence>
<comment type="similarity">
    <text evidence="7">Belongs to the binding-protein-dependent transport system permease family.</text>
</comment>
<evidence type="ECO:0000256" key="7">
    <source>
        <dbReference type="RuleBase" id="RU363032"/>
    </source>
</evidence>
<evidence type="ECO:0000256" key="4">
    <source>
        <dbReference type="ARBA" id="ARBA00022692"/>
    </source>
</evidence>
<keyword evidence="2 7" id="KW-0813">Transport</keyword>
<dbReference type="Pfam" id="PF00528">
    <property type="entry name" value="BPD_transp_1"/>
    <property type="match status" value="1"/>
</dbReference>
<sequence>MMKSKQNKIKYTSGWGTFAFLIPYFLMFLVFIIVPVIMAIFLSFTNFDSIQFPTFAGLENYVNLLTQDEVFMQKVLPNTLKFSLIVGPGGYILSFMVAWMLAQISHKPRTVLALIMYSPSMTAGIAMSVLWTIIFSGDANGYLNSLLIRFSFISEPIQFLQSPEHLMNIMIIVSLWSSMGVGFLAMLSGILNINKEVYEAAYIDGLSNRFQEIIYITIPSMRPQMLFGAVMAVVGAFQGGMIGVALSGSNPTPQNAGQLMVNHIDDYGFLRYEMGYAAAISVLLLLLIYSFSKVATKLFGDND</sequence>
<proteinExistence type="inferred from homology"/>
<feature type="domain" description="ABC transmembrane type-1" evidence="8">
    <location>
        <begin position="76"/>
        <end position="295"/>
    </location>
</feature>
<dbReference type="STRING" id="1130080.SAMN04488113_102137"/>
<dbReference type="SUPFAM" id="SSF161098">
    <property type="entry name" value="MetI-like"/>
    <property type="match status" value="1"/>
</dbReference>
<feature type="transmembrane region" description="Helical" evidence="7">
    <location>
        <begin position="166"/>
        <end position="187"/>
    </location>
</feature>
<keyword evidence="10" id="KW-1185">Reference proteome</keyword>
<dbReference type="EMBL" id="FNYW01000002">
    <property type="protein sequence ID" value="SEI53614.1"/>
    <property type="molecule type" value="Genomic_DNA"/>
</dbReference>
<organism evidence="9 10">
    <name type="scientific">Alkalibacterium gilvum</name>
    <dbReference type="NCBI Taxonomy" id="1130080"/>
    <lineage>
        <taxon>Bacteria</taxon>
        <taxon>Bacillati</taxon>
        <taxon>Bacillota</taxon>
        <taxon>Bacilli</taxon>
        <taxon>Lactobacillales</taxon>
        <taxon>Carnobacteriaceae</taxon>
        <taxon>Alkalibacterium</taxon>
    </lineage>
</organism>
<dbReference type="PANTHER" id="PTHR43005">
    <property type="entry name" value="BLR7065 PROTEIN"/>
    <property type="match status" value="1"/>
</dbReference>
<comment type="subcellular location">
    <subcellularLocation>
        <location evidence="1 7">Cell membrane</location>
        <topology evidence="1 7">Multi-pass membrane protein</topology>
    </subcellularLocation>
</comment>
<dbReference type="Gene3D" id="1.10.3720.10">
    <property type="entry name" value="MetI-like"/>
    <property type="match status" value="1"/>
</dbReference>
<evidence type="ECO:0000256" key="1">
    <source>
        <dbReference type="ARBA" id="ARBA00004651"/>
    </source>
</evidence>
<keyword evidence="3" id="KW-1003">Cell membrane</keyword>
<evidence type="ECO:0000313" key="9">
    <source>
        <dbReference type="EMBL" id="SEI53614.1"/>
    </source>
</evidence>
<name>A0A1H6RJW9_9LACT</name>